<dbReference type="PROSITE" id="PS50110">
    <property type="entry name" value="RESPONSE_REGULATORY"/>
    <property type="match status" value="1"/>
</dbReference>
<dbReference type="EC" id="2.7.13.3" evidence="3"/>
<keyword evidence="5" id="KW-0808">Transferase</keyword>
<keyword evidence="4 7" id="KW-0597">Phosphoprotein</keyword>
<dbReference type="InterPro" id="IPR005467">
    <property type="entry name" value="His_kinase_dom"/>
</dbReference>
<dbReference type="SMART" id="SM00448">
    <property type="entry name" value="REC"/>
    <property type="match status" value="1"/>
</dbReference>
<dbReference type="InterPro" id="IPR000014">
    <property type="entry name" value="PAS"/>
</dbReference>
<gene>
    <name evidence="13" type="ORF">SAMN03097694_1181</name>
</gene>
<dbReference type="Proteomes" id="UP000182489">
    <property type="component" value="Unassembled WGS sequence"/>
</dbReference>
<dbReference type="PROSITE" id="PS50113">
    <property type="entry name" value="PAC"/>
    <property type="match status" value="2"/>
</dbReference>
<dbReference type="InterPro" id="IPR036890">
    <property type="entry name" value="HATPase_C_sf"/>
</dbReference>
<dbReference type="GO" id="GO:0000155">
    <property type="term" value="F:phosphorelay sensor kinase activity"/>
    <property type="evidence" value="ECO:0007669"/>
    <property type="project" value="InterPro"/>
</dbReference>
<evidence type="ECO:0000259" key="11">
    <source>
        <dbReference type="PROSITE" id="PS50112"/>
    </source>
</evidence>
<reference evidence="13 14" key="1">
    <citation type="submission" date="2016-11" db="EMBL/GenBank/DDBJ databases">
        <authorList>
            <person name="Varghese N."/>
            <person name="Submissions S."/>
        </authorList>
    </citation>
    <scope>NUCLEOTIDE SEQUENCE [LARGE SCALE GENOMIC DNA]</scope>
    <source>
        <strain evidence="13 14">NFR18</strain>
    </source>
</reference>
<dbReference type="PROSITE" id="PS50109">
    <property type="entry name" value="HIS_KIN"/>
    <property type="match status" value="1"/>
</dbReference>
<dbReference type="PANTHER" id="PTHR43047">
    <property type="entry name" value="TWO-COMPONENT HISTIDINE PROTEIN KINASE"/>
    <property type="match status" value="1"/>
</dbReference>
<dbReference type="NCBIfam" id="TIGR00229">
    <property type="entry name" value="sensory_box"/>
    <property type="match status" value="3"/>
</dbReference>
<dbReference type="InterPro" id="IPR001789">
    <property type="entry name" value="Sig_transdc_resp-reg_receiver"/>
</dbReference>
<dbReference type="SMART" id="SM00091">
    <property type="entry name" value="PAS"/>
    <property type="match status" value="3"/>
</dbReference>
<dbReference type="InterPro" id="IPR001610">
    <property type="entry name" value="PAC"/>
</dbReference>
<protein>
    <recommendedName>
        <fullName evidence="3">histidine kinase</fullName>
        <ecNumber evidence="3">2.7.13.3</ecNumber>
    </recommendedName>
</protein>
<organism evidence="13 14">
    <name type="scientific">Janthinobacterium lividum</name>
    <dbReference type="NCBI Taxonomy" id="29581"/>
    <lineage>
        <taxon>Bacteria</taxon>
        <taxon>Pseudomonadati</taxon>
        <taxon>Pseudomonadota</taxon>
        <taxon>Betaproteobacteria</taxon>
        <taxon>Burkholderiales</taxon>
        <taxon>Oxalobacteraceae</taxon>
        <taxon>Janthinobacterium</taxon>
    </lineage>
</organism>
<evidence type="ECO:0000256" key="8">
    <source>
        <dbReference type="SAM" id="MobiDB-lite"/>
    </source>
</evidence>
<dbReference type="PRINTS" id="PR00344">
    <property type="entry name" value="BCTRLSENSOR"/>
</dbReference>
<dbReference type="FunFam" id="3.30.565.10:FF:000006">
    <property type="entry name" value="Sensor histidine kinase WalK"/>
    <property type="match status" value="1"/>
</dbReference>
<dbReference type="InterPro" id="IPR003661">
    <property type="entry name" value="HisK_dim/P_dom"/>
</dbReference>
<dbReference type="InterPro" id="IPR036097">
    <property type="entry name" value="HisK_dim/P_sf"/>
</dbReference>
<dbReference type="Gene3D" id="3.30.565.10">
    <property type="entry name" value="Histidine kinase-like ATPase, C-terminal domain"/>
    <property type="match status" value="1"/>
</dbReference>
<evidence type="ECO:0000256" key="4">
    <source>
        <dbReference type="ARBA" id="ARBA00022553"/>
    </source>
</evidence>
<feature type="domain" description="PAS" evidence="11">
    <location>
        <begin position="143"/>
        <end position="196"/>
    </location>
</feature>
<dbReference type="Pfam" id="PF02518">
    <property type="entry name" value="HATPase_c"/>
    <property type="match status" value="1"/>
</dbReference>
<comment type="subcellular location">
    <subcellularLocation>
        <location evidence="2">Cell inner membrane</location>
        <topology evidence="2">Multi-pass membrane protein</topology>
    </subcellularLocation>
</comment>
<dbReference type="CDD" id="cd00130">
    <property type="entry name" value="PAS"/>
    <property type="match status" value="3"/>
</dbReference>
<evidence type="ECO:0000259" key="12">
    <source>
        <dbReference type="PROSITE" id="PS50113"/>
    </source>
</evidence>
<dbReference type="InterPro" id="IPR011006">
    <property type="entry name" value="CheY-like_superfamily"/>
</dbReference>
<dbReference type="InterPro" id="IPR000700">
    <property type="entry name" value="PAS-assoc_C"/>
</dbReference>
<evidence type="ECO:0000256" key="5">
    <source>
        <dbReference type="ARBA" id="ARBA00022679"/>
    </source>
</evidence>
<feature type="region of interest" description="Disordered" evidence="8">
    <location>
        <begin position="627"/>
        <end position="653"/>
    </location>
</feature>
<feature type="domain" description="PAS" evidence="11">
    <location>
        <begin position="264"/>
        <end position="316"/>
    </location>
</feature>
<dbReference type="PROSITE" id="PS50112">
    <property type="entry name" value="PAS"/>
    <property type="match status" value="3"/>
</dbReference>
<accession>A0AB38C435</accession>
<dbReference type="Pfam" id="PF00989">
    <property type="entry name" value="PAS"/>
    <property type="match status" value="1"/>
</dbReference>
<dbReference type="InterPro" id="IPR013767">
    <property type="entry name" value="PAS_fold"/>
</dbReference>
<evidence type="ECO:0000256" key="3">
    <source>
        <dbReference type="ARBA" id="ARBA00012438"/>
    </source>
</evidence>
<feature type="modified residue" description="4-aspartylphosphate" evidence="7">
    <location>
        <position position="706"/>
    </location>
</feature>
<feature type="domain" description="PAS" evidence="11">
    <location>
        <begin position="18"/>
        <end position="69"/>
    </location>
</feature>
<dbReference type="InterPro" id="IPR003594">
    <property type="entry name" value="HATPase_dom"/>
</dbReference>
<evidence type="ECO:0000256" key="6">
    <source>
        <dbReference type="ARBA" id="ARBA00022777"/>
    </source>
</evidence>
<dbReference type="Gene3D" id="3.30.450.20">
    <property type="entry name" value="PAS domain"/>
    <property type="match status" value="3"/>
</dbReference>
<dbReference type="PANTHER" id="PTHR43047:SF72">
    <property type="entry name" value="OSMOSENSING HISTIDINE PROTEIN KINASE SLN1"/>
    <property type="match status" value="1"/>
</dbReference>
<comment type="catalytic activity">
    <reaction evidence="1">
        <text>ATP + protein L-histidine = ADP + protein N-phospho-L-histidine.</text>
        <dbReference type="EC" id="2.7.13.3"/>
    </reaction>
</comment>
<dbReference type="SMART" id="SM00387">
    <property type="entry name" value="HATPase_c"/>
    <property type="match status" value="1"/>
</dbReference>
<feature type="domain" description="Histidine kinase" evidence="9">
    <location>
        <begin position="409"/>
        <end position="627"/>
    </location>
</feature>
<dbReference type="GO" id="GO:0009927">
    <property type="term" value="F:histidine phosphotransfer kinase activity"/>
    <property type="evidence" value="ECO:0007669"/>
    <property type="project" value="TreeGrafter"/>
</dbReference>
<proteinExistence type="predicted"/>
<keyword evidence="6" id="KW-0418">Kinase</keyword>
<dbReference type="Pfam" id="PF00512">
    <property type="entry name" value="HisKA"/>
    <property type="match status" value="1"/>
</dbReference>
<dbReference type="CDD" id="cd00082">
    <property type="entry name" value="HisKA"/>
    <property type="match status" value="1"/>
</dbReference>
<evidence type="ECO:0000259" key="9">
    <source>
        <dbReference type="PROSITE" id="PS50109"/>
    </source>
</evidence>
<dbReference type="Pfam" id="PF00072">
    <property type="entry name" value="Response_reg"/>
    <property type="match status" value="1"/>
</dbReference>
<dbReference type="GO" id="GO:0005886">
    <property type="term" value="C:plasma membrane"/>
    <property type="evidence" value="ECO:0007669"/>
    <property type="project" value="UniProtKB-SubCell"/>
</dbReference>
<sequence>MHRPATRQALSCVREKMDAELDQLILNGAPGGVVITNEEHAVVRWTAGAQRIFGYASDEALGRTLWELISLPGQAEASPLIDEQLAVHGSYDRESLRRRKDGELIYVDVACQTAQAGVDAPRYLISTMKDTTLLKAARDAQFVDVRYRVLFESTPDSVIMVNATGAIVLANQQAQRLFGYAEGELNGRQIDSLLPQRLRHSHVAHRSRYFDQPRTRTMGADLELLGLRKDNIEFPVEISLSPIQTEIGTFVISAIRDVSDRRRAEQKFRGLLESAPDAIVIVNGDGEIVLVNSQTERLFGYSRAELLGRNVEVLIPARYAHDHPRHRQSFSTAPRARSMGAGLELYGLRRDGTEFPVEISLSPLETDEGVLVSSAIRDITERKRIERTLNEQKIELERASQAKDRFLTSMSHELRTPLNAILGFAQLLANESLPATVPQKRAFVQNIVTSGRHLLTLINEILDLAKIESGSLSLSMEAVTLPALIEEVRVMVEEQAQQRHIHLVFPACEPLTVRADHTRLKQVLLNLLSNAIKYNRPDGKVELEISQPDAQHVRIAIRDTGKGLDEAQVAELFQPFNRLGQEAGSEEGTGIGLVVTKRLVELMGGNMGVHSCIGVGSVFWIELGTTTAPPASRQPDTEYLPEPAGDSGDDDGGQALLLYVEDNPASLRLVEDIISFLPHLRMISATDARQGIALALERHPDVILMDINLPGMNGNQAQRILRNDARTAHIPVIALTANAMKGDIRHGLASGFFRYLTKPVEIPQLNAAIEEALQLARATVPLKPEA</sequence>
<evidence type="ECO:0000256" key="7">
    <source>
        <dbReference type="PROSITE-ProRule" id="PRU00169"/>
    </source>
</evidence>
<evidence type="ECO:0000313" key="14">
    <source>
        <dbReference type="Proteomes" id="UP000182489"/>
    </source>
</evidence>
<dbReference type="SUPFAM" id="SSF55785">
    <property type="entry name" value="PYP-like sensor domain (PAS domain)"/>
    <property type="match status" value="3"/>
</dbReference>
<evidence type="ECO:0000313" key="13">
    <source>
        <dbReference type="EMBL" id="SFX20518.1"/>
    </source>
</evidence>
<dbReference type="GO" id="GO:0006355">
    <property type="term" value="P:regulation of DNA-templated transcription"/>
    <property type="evidence" value="ECO:0007669"/>
    <property type="project" value="InterPro"/>
</dbReference>
<dbReference type="Gene3D" id="3.40.50.2300">
    <property type="match status" value="1"/>
</dbReference>
<dbReference type="SMART" id="SM00086">
    <property type="entry name" value="PAC"/>
    <property type="match status" value="3"/>
</dbReference>
<dbReference type="Pfam" id="PF13426">
    <property type="entry name" value="PAS_9"/>
    <property type="match status" value="2"/>
</dbReference>
<dbReference type="SUPFAM" id="SSF47384">
    <property type="entry name" value="Homodimeric domain of signal transducing histidine kinase"/>
    <property type="match status" value="1"/>
</dbReference>
<name>A0AB38C435_9BURK</name>
<feature type="domain" description="PAC" evidence="12">
    <location>
        <begin position="341"/>
        <end position="391"/>
    </location>
</feature>
<evidence type="ECO:0000259" key="10">
    <source>
        <dbReference type="PROSITE" id="PS50110"/>
    </source>
</evidence>
<feature type="domain" description="Response regulatory" evidence="10">
    <location>
        <begin position="656"/>
        <end position="773"/>
    </location>
</feature>
<dbReference type="SMART" id="SM00388">
    <property type="entry name" value="HisKA"/>
    <property type="match status" value="1"/>
</dbReference>
<dbReference type="SUPFAM" id="SSF52172">
    <property type="entry name" value="CheY-like"/>
    <property type="match status" value="1"/>
</dbReference>
<evidence type="ECO:0000256" key="2">
    <source>
        <dbReference type="ARBA" id="ARBA00004429"/>
    </source>
</evidence>
<dbReference type="AlphaFoldDB" id="A0AB38C435"/>
<evidence type="ECO:0000256" key="1">
    <source>
        <dbReference type="ARBA" id="ARBA00000085"/>
    </source>
</evidence>
<comment type="caution">
    <text evidence="13">The sequence shown here is derived from an EMBL/GenBank/DDBJ whole genome shotgun (WGS) entry which is preliminary data.</text>
</comment>
<dbReference type="InterPro" id="IPR004358">
    <property type="entry name" value="Sig_transdc_His_kin-like_C"/>
</dbReference>
<dbReference type="SUPFAM" id="SSF55874">
    <property type="entry name" value="ATPase domain of HSP90 chaperone/DNA topoisomerase II/histidine kinase"/>
    <property type="match status" value="1"/>
</dbReference>
<dbReference type="InterPro" id="IPR035965">
    <property type="entry name" value="PAS-like_dom_sf"/>
</dbReference>
<dbReference type="EMBL" id="FPKH01000001">
    <property type="protein sequence ID" value="SFX20518.1"/>
    <property type="molecule type" value="Genomic_DNA"/>
</dbReference>
<feature type="domain" description="PAC" evidence="12">
    <location>
        <begin position="220"/>
        <end position="270"/>
    </location>
</feature>
<dbReference type="Gene3D" id="1.10.287.130">
    <property type="match status" value="1"/>
</dbReference>